<keyword evidence="3" id="KW-1003">Cell membrane</keyword>
<dbReference type="Proteomes" id="UP000204551">
    <property type="component" value="Chromosome"/>
</dbReference>
<dbReference type="Pfam" id="PF07690">
    <property type="entry name" value="MFS_1"/>
    <property type="match status" value="1"/>
</dbReference>
<evidence type="ECO:0000256" key="6">
    <source>
        <dbReference type="ARBA" id="ARBA00023136"/>
    </source>
</evidence>
<dbReference type="PANTHER" id="PTHR23517">
    <property type="entry name" value="RESISTANCE PROTEIN MDTM, PUTATIVE-RELATED-RELATED"/>
    <property type="match status" value="1"/>
</dbReference>
<dbReference type="CDD" id="cd17329">
    <property type="entry name" value="MFS_MdtH_MDR_like"/>
    <property type="match status" value="1"/>
</dbReference>
<dbReference type="PROSITE" id="PS50850">
    <property type="entry name" value="MFS"/>
    <property type="match status" value="1"/>
</dbReference>
<sequence>MKKLVFSYFNTFNGLSKEVWWLSLITLINRAGTMVIPFLSLYLTQSLDFSLSDVGWIMALFGLGSVIGSWLGGKLTDRIGYYKVMVISLLASGVSFILLQYITTFIGFCVGVLVLMAIADMFRPAMFVALSSYSKPENRTRSITLIRLAINLGFSAGPALGGLIIFTLSYGGLFWIDGITCFIAGMLLLKILNLRKAKVIEQVKVVNPAEAYTDKAFMILLIGMTLFGLAFFQLLSTLPLFYKDVHHLTEAEIGLLLGLNGFLIFIFEMPLIKWLESSKNSMSKLILIGVLLTALSFIVINLTGWIGVLVIGMVLMSFGEMIVFPFSNSLALNRSAKGNQGQYMAYYSISFSIAHIFGHSIGMNLVANLGYTSTWNIITLLAISSAAFMLFLIYFLKKENKTASLKTIG</sequence>
<feature type="transmembrane region" description="Helical" evidence="7">
    <location>
        <begin position="20"/>
        <end position="42"/>
    </location>
</feature>
<accession>A0A221V0E6</accession>
<evidence type="ECO:0000256" key="5">
    <source>
        <dbReference type="ARBA" id="ARBA00022989"/>
    </source>
</evidence>
<comment type="subcellular location">
    <subcellularLocation>
        <location evidence="1">Cell membrane</location>
        <topology evidence="1">Multi-pass membrane protein</topology>
    </subcellularLocation>
</comment>
<evidence type="ECO:0000256" key="2">
    <source>
        <dbReference type="ARBA" id="ARBA00022448"/>
    </source>
</evidence>
<name>A0A221V0E6_9FLAO</name>
<dbReference type="STRING" id="616991.GCA_000733925_01898"/>
<feature type="transmembrane region" description="Helical" evidence="7">
    <location>
        <begin position="172"/>
        <end position="192"/>
    </location>
</feature>
<evidence type="ECO:0000256" key="4">
    <source>
        <dbReference type="ARBA" id="ARBA00022692"/>
    </source>
</evidence>
<dbReference type="KEGG" id="aalg:AREALGSMS7_03635"/>
<feature type="transmembrane region" description="Helical" evidence="7">
    <location>
        <begin position="145"/>
        <end position="166"/>
    </location>
</feature>
<dbReference type="GO" id="GO:0005886">
    <property type="term" value="C:plasma membrane"/>
    <property type="evidence" value="ECO:0007669"/>
    <property type="project" value="UniProtKB-SubCell"/>
</dbReference>
<evidence type="ECO:0000259" key="8">
    <source>
        <dbReference type="PROSITE" id="PS50850"/>
    </source>
</evidence>
<keyword evidence="6 7" id="KW-0472">Membrane</keyword>
<keyword evidence="5 7" id="KW-1133">Transmembrane helix</keyword>
<evidence type="ECO:0000256" key="7">
    <source>
        <dbReference type="SAM" id="Phobius"/>
    </source>
</evidence>
<reference evidence="9 10" key="1">
    <citation type="submission" date="2017-07" db="EMBL/GenBank/DDBJ databases">
        <title>Genome Sequence of Arenibacter algicola Strain SMS7 Isolated from a culture of the Diatom Skeletonema marinoi.</title>
        <authorList>
            <person name="Topel M."/>
            <person name="Pinder M.I.M."/>
            <person name="Johansson O.N."/>
            <person name="Kourtchenko O."/>
            <person name="Godhe A."/>
            <person name="Clarke A.K."/>
        </authorList>
    </citation>
    <scope>NUCLEOTIDE SEQUENCE [LARGE SCALE GENOMIC DNA]</scope>
    <source>
        <strain evidence="9 10">SMS7</strain>
    </source>
</reference>
<feature type="transmembrane region" description="Helical" evidence="7">
    <location>
        <begin position="217"/>
        <end position="241"/>
    </location>
</feature>
<dbReference type="Gene3D" id="1.20.1250.20">
    <property type="entry name" value="MFS general substrate transporter like domains"/>
    <property type="match status" value="1"/>
</dbReference>
<feature type="transmembrane region" description="Helical" evidence="7">
    <location>
        <begin position="344"/>
        <end position="367"/>
    </location>
</feature>
<feature type="transmembrane region" description="Helical" evidence="7">
    <location>
        <begin position="105"/>
        <end position="133"/>
    </location>
</feature>
<proteinExistence type="predicted"/>
<dbReference type="SUPFAM" id="SSF103473">
    <property type="entry name" value="MFS general substrate transporter"/>
    <property type="match status" value="1"/>
</dbReference>
<dbReference type="RefSeq" id="WP_093979411.1">
    <property type="nucleotide sequence ID" value="NZ_CP022515.1"/>
</dbReference>
<dbReference type="GO" id="GO:0022857">
    <property type="term" value="F:transmembrane transporter activity"/>
    <property type="evidence" value="ECO:0007669"/>
    <property type="project" value="InterPro"/>
</dbReference>
<keyword evidence="4 7" id="KW-0812">Transmembrane</keyword>
<evidence type="ECO:0000256" key="3">
    <source>
        <dbReference type="ARBA" id="ARBA00022475"/>
    </source>
</evidence>
<evidence type="ECO:0000313" key="10">
    <source>
        <dbReference type="Proteomes" id="UP000204551"/>
    </source>
</evidence>
<dbReference type="eggNOG" id="COG2814">
    <property type="taxonomic scope" value="Bacteria"/>
</dbReference>
<feature type="transmembrane region" description="Helical" evidence="7">
    <location>
        <begin position="80"/>
        <end position="99"/>
    </location>
</feature>
<evidence type="ECO:0000256" key="1">
    <source>
        <dbReference type="ARBA" id="ARBA00004651"/>
    </source>
</evidence>
<dbReference type="AlphaFoldDB" id="A0A221V0E6"/>
<dbReference type="InterPro" id="IPR020846">
    <property type="entry name" value="MFS_dom"/>
</dbReference>
<keyword evidence="2" id="KW-0813">Transport</keyword>
<feature type="transmembrane region" description="Helical" evidence="7">
    <location>
        <begin position="373"/>
        <end position="396"/>
    </location>
</feature>
<feature type="transmembrane region" description="Helical" evidence="7">
    <location>
        <begin position="308"/>
        <end position="332"/>
    </location>
</feature>
<gene>
    <name evidence="9" type="ORF">AREALGSMS7_03635</name>
</gene>
<protein>
    <submittedName>
        <fullName evidence="9">Enterobactin exporter EntS</fullName>
    </submittedName>
</protein>
<organism evidence="9 10">
    <name type="scientific">Arenibacter algicola</name>
    <dbReference type="NCBI Taxonomy" id="616991"/>
    <lineage>
        <taxon>Bacteria</taxon>
        <taxon>Pseudomonadati</taxon>
        <taxon>Bacteroidota</taxon>
        <taxon>Flavobacteriia</taxon>
        <taxon>Flavobacteriales</taxon>
        <taxon>Flavobacteriaceae</taxon>
        <taxon>Arenibacter</taxon>
    </lineage>
</organism>
<dbReference type="PANTHER" id="PTHR23517:SF2">
    <property type="entry name" value="MULTIDRUG RESISTANCE PROTEIN MDTH"/>
    <property type="match status" value="1"/>
</dbReference>
<dbReference type="InterPro" id="IPR050171">
    <property type="entry name" value="MFS_Transporters"/>
</dbReference>
<dbReference type="EMBL" id="CP022515">
    <property type="protein sequence ID" value="ASO07054.1"/>
    <property type="molecule type" value="Genomic_DNA"/>
</dbReference>
<feature type="transmembrane region" description="Helical" evidence="7">
    <location>
        <begin position="253"/>
        <end position="272"/>
    </location>
</feature>
<dbReference type="InterPro" id="IPR036259">
    <property type="entry name" value="MFS_trans_sf"/>
</dbReference>
<dbReference type="InterPro" id="IPR011701">
    <property type="entry name" value="MFS"/>
</dbReference>
<evidence type="ECO:0000313" key="9">
    <source>
        <dbReference type="EMBL" id="ASO07054.1"/>
    </source>
</evidence>
<feature type="domain" description="Major facilitator superfamily (MFS) profile" evidence="8">
    <location>
        <begin position="18"/>
        <end position="401"/>
    </location>
</feature>
<feature type="transmembrane region" description="Helical" evidence="7">
    <location>
        <begin position="54"/>
        <end position="73"/>
    </location>
</feature>
<feature type="transmembrane region" description="Helical" evidence="7">
    <location>
        <begin position="284"/>
        <end position="302"/>
    </location>
</feature>